<reference evidence="4 5" key="2">
    <citation type="submission" date="2018-12" db="UniProtKB">
        <authorList>
            <consortium name="WormBaseParasite"/>
        </authorList>
    </citation>
    <scope>IDENTIFICATION</scope>
    <source>
        <strain evidence="4 5">Puerto Rican</strain>
    </source>
</reference>
<protein>
    <submittedName>
        <fullName evidence="4 5">USP6 N-terminal-like protein</fullName>
    </submittedName>
</protein>
<sequence length="884" mass="100522">MFENNVKPDVENFIDKYINPKASGNRVNISDDLEINDSENRDYYGFYHPNGLTKKERIVESKYRKNDIRRVDKWLKMISRWEEVDSLWHRMYRNGRASEKLTRRIFKGIPDRFRMTVWPLLLCVTDIKNKNKDIYTKMLQQALSSSGSLNQIDLDVNRTFRNTVYFRDRYGPRQCALFRVLAAYSVYNSEVGYCQGMSELAGLFLIYIEDEEDAFWALNQLMTSYRYNMHSVYVADFPGLKRLFTHHERIVRKLLPILDKHFTKHDMLTSTYALKWYMQCFLDRLPVTLVLRLWDIYLLEGEKLLLAMAYNILKMHSKRLLRMDQMQMTSFFQDELVKDFLFDDDDVIDSLKDCLELLHKNKLDTPPPLASDMLPKRLGQFNSDPVWRNRNGTLVPKTKIGTLKSPTESPPHIKPQLTDNSSSNGKLRARFSPTYLPKTLSVTPITLGSVSVSSIASKSPGYSPGLATSASILTAAAMKNSGRLYVPAVRSSQTYGNGPNYTFMSNQKIKLDHTSSSKSEAPYSPSFSVDESISSSVLTNNVPSIQHQSPLTTSSSSLINSPDESYATTGGRHYRILTRLSSSSNRSKVLHRYELDYDKNDDSLSVGSNPTLQKSSQLRLSRFTQNKEIIINRPNVGYSSGIKQKPDIPFILTTSSMTPSSRINRWTSEQILSVNVNRRSSTTSSEISLEQPWQKREKSPSKIEQETVKKGDYSGTGINSSIDGLITRLDETLVPPPLSTTANVWNIPNYSNYPTVVNSNFPINSSIYSPTSSNMSTESQDTKCSQTVFTSSSASLSPATKPIQIIRSQCDKNDKSGVDGYYYLNVSMKKPYLESVQPINDYVRRIPSVPRSKIIMKPTEIIMPDPKPVSKAVNKKLITIQSTN</sequence>
<evidence type="ECO:0000313" key="3">
    <source>
        <dbReference type="Proteomes" id="UP000008854"/>
    </source>
</evidence>
<dbReference type="InParanoid" id="A0A3Q0KRX2"/>
<dbReference type="FunCoup" id="A0A3Q0KRX2">
    <property type="interactions" value="273"/>
</dbReference>
<dbReference type="FunFam" id="1.10.8.270:FF:000016">
    <property type="entry name" value="TBC1 domain family member 2A"/>
    <property type="match status" value="1"/>
</dbReference>
<dbReference type="GO" id="GO:0005096">
    <property type="term" value="F:GTPase activator activity"/>
    <property type="evidence" value="ECO:0007669"/>
    <property type="project" value="TreeGrafter"/>
</dbReference>
<dbReference type="GO" id="GO:0031267">
    <property type="term" value="F:small GTPase binding"/>
    <property type="evidence" value="ECO:0007669"/>
    <property type="project" value="TreeGrafter"/>
</dbReference>
<feature type="region of interest" description="Disordered" evidence="1">
    <location>
        <begin position="545"/>
        <end position="567"/>
    </location>
</feature>
<dbReference type="WBParaSite" id="Smp_165700.2">
    <property type="protein sequence ID" value="Smp_165700.2"/>
    <property type="gene ID" value="Smp_165700"/>
</dbReference>
<dbReference type="InterPro" id="IPR035969">
    <property type="entry name" value="Rab-GAP_TBC_sf"/>
</dbReference>
<keyword evidence="3" id="KW-1185">Reference proteome</keyword>
<dbReference type="PANTHER" id="PTHR47219">
    <property type="entry name" value="RAB GTPASE-ACTIVATING PROTEIN 1-LIKE"/>
    <property type="match status" value="1"/>
</dbReference>
<dbReference type="Proteomes" id="UP000008854">
    <property type="component" value="Unassembled WGS sequence"/>
</dbReference>
<name>A0A3Q0KRX2_SCHMA</name>
<accession>A0A3Q0KRX2</accession>
<feature type="region of interest" description="Disordered" evidence="1">
    <location>
        <begin position="680"/>
        <end position="714"/>
    </location>
</feature>
<dbReference type="FunFam" id="1.10.472.80:FF:000019">
    <property type="entry name" value="USP6 N-terminal like"/>
    <property type="match status" value="1"/>
</dbReference>
<dbReference type="Gene3D" id="1.10.8.270">
    <property type="entry name" value="putative rabgap domain of human tbc1 domain family member 14 like domains"/>
    <property type="match status" value="1"/>
</dbReference>
<dbReference type="STRING" id="6183.A0A3Q0KRX2"/>
<feature type="compositionally biased region" description="Basic and acidic residues" evidence="1">
    <location>
        <begin position="693"/>
        <end position="712"/>
    </location>
</feature>
<dbReference type="SMART" id="SM00164">
    <property type="entry name" value="TBC"/>
    <property type="match status" value="1"/>
</dbReference>
<evidence type="ECO:0000256" key="1">
    <source>
        <dbReference type="SAM" id="MobiDB-lite"/>
    </source>
</evidence>
<dbReference type="WBParaSite" id="Smp_165700.1">
    <property type="protein sequence ID" value="Smp_165700.1"/>
    <property type="gene ID" value="Smp_165700"/>
</dbReference>
<dbReference type="PROSITE" id="PS50086">
    <property type="entry name" value="TBC_RABGAP"/>
    <property type="match status" value="1"/>
</dbReference>
<dbReference type="Pfam" id="PF00566">
    <property type="entry name" value="RabGAP-TBC"/>
    <property type="match status" value="1"/>
</dbReference>
<dbReference type="Gene3D" id="1.10.472.80">
    <property type="entry name" value="Ypt/Rab-GAP domain of gyp1p, domain 3"/>
    <property type="match status" value="1"/>
</dbReference>
<feature type="region of interest" description="Disordered" evidence="1">
    <location>
        <begin position="397"/>
        <end position="426"/>
    </location>
</feature>
<dbReference type="AlphaFoldDB" id="A0A3Q0KRX2"/>
<dbReference type="InterPro" id="IPR050302">
    <property type="entry name" value="Rab_GAP_TBC_domain"/>
</dbReference>
<reference evidence="3" key="1">
    <citation type="journal article" date="2012" name="PLoS Negl. Trop. Dis.">
        <title>A systematically improved high quality genome and transcriptome of the human blood fluke Schistosoma mansoni.</title>
        <authorList>
            <person name="Protasio A.V."/>
            <person name="Tsai I.J."/>
            <person name="Babbage A."/>
            <person name="Nichol S."/>
            <person name="Hunt M."/>
            <person name="Aslett M.A."/>
            <person name="De Silva N."/>
            <person name="Velarde G.S."/>
            <person name="Anderson T.J."/>
            <person name="Clark R.C."/>
            <person name="Davidson C."/>
            <person name="Dillon G.P."/>
            <person name="Holroyd N.E."/>
            <person name="LoVerde P.T."/>
            <person name="Lloyd C."/>
            <person name="McQuillan J."/>
            <person name="Oliveira G."/>
            <person name="Otto T.D."/>
            <person name="Parker-Manuel S.J."/>
            <person name="Quail M.A."/>
            <person name="Wilson R.A."/>
            <person name="Zerlotini A."/>
            <person name="Dunne D.W."/>
            <person name="Berriman M."/>
        </authorList>
    </citation>
    <scope>NUCLEOTIDE SEQUENCE [LARGE SCALE GENOMIC DNA]</scope>
    <source>
        <strain evidence="3">Puerto Rican</strain>
    </source>
</reference>
<evidence type="ECO:0000313" key="4">
    <source>
        <dbReference type="WBParaSite" id="Smp_165700.1"/>
    </source>
</evidence>
<organism evidence="5">
    <name type="scientific">Schistosoma mansoni</name>
    <name type="common">Blood fluke</name>
    <dbReference type="NCBI Taxonomy" id="6183"/>
    <lineage>
        <taxon>Eukaryota</taxon>
        <taxon>Metazoa</taxon>
        <taxon>Spiralia</taxon>
        <taxon>Lophotrochozoa</taxon>
        <taxon>Platyhelminthes</taxon>
        <taxon>Trematoda</taxon>
        <taxon>Digenea</taxon>
        <taxon>Strigeidida</taxon>
        <taxon>Schistosomatoidea</taxon>
        <taxon>Schistosomatidae</taxon>
        <taxon>Schistosoma</taxon>
    </lineage>
</organism>
<accession>A0A3Q0KS28</accession>
<evidence type="ECO:0000313" key="5">
    <source>
        <dbReference type="WBParaSite" id="Smp_165700.2"/>
    </source>
</evidence>
<evidence type="ECO:0000259" key="2">
    <source>
        <dbReference type="PROSITE" id="PS50086"/>
    </source>
</evidence>
<proteinExistence type="predicted"/>
<dbReference type="PANTHER" id="PTHR47219:SF25">
    <property type="entry name" value="RAB-GAP TBC DOMAIN-CONTAINING PROTEIN"/>
    <property type="match status" value="1"/>
</dbReference>
<dbReference type="InterPro" id="IPR000195">
    <property type="entry name" value="Rab-GAP-TBC_dom"/>
</dbReference>
<dbReference type="SUPFAM" id="SSF47923">
    <property type="entry name" value="Ypt/Rab-GAP domain of gyp1p"/>
    <property type="match status" value="2"/>
</dbReference>
<dbReference type="Gene3D" id="1.10.10.750">
    <property type="entry name" value="Ypt/Rab-GAP domain of gyp1p, domain 1"/>
    <property type="match status" value="1"/>
</dbReference>
<feature type="domain" description="Rab-GAP TBC" evidence="2">
    <location>
        <begin position="108"/>
        <end position="301"/>
    </location>
</feature>